<organism evidence="3 4">
    <name type="scientific">Oenanthe oenanthe</name>
    <name type="common">Northern wheatear</name>
    <dbReference type="NCBI Taxonomy" id="279966"/>
    <lineage>
        <taxon>Eukaryota</taxon>
        <taxon>Metazoa</taxon>
        <taxon>Chordata</taxon>
        <taxon>Craniata</taxon>
        <taxon>Vertebrata</taxon>
        <taxon>Euteleostomi</taxon>
        <taxon>Archelosauria</taxon>
        <taxon>Archosauria</taxon>
        <taxon>Dinosauria</taxon>
        <taxon>Saurischia</taxon>
        <taxon>Theropoda</taxon>
        <taxon>Coelurosauria</taxon>
        <taxon>Aves</taxon>
        <taxon>Neognathae</taxon>
        <taxon>Neoaves</taxon>
        <taxon>Telluraves</taxon>
        <taxon>Australaves</taxon>
        <taxon>Passeriformes</taxon>
        <taxon>Muscicapidae</taxon>
        <taxon>Oenanthe</taxon>
    </lineage>
</organism>
<feature type="compositionally biased region" description="Low complexity" evidence="1">
    <location>
        <begin position="114"/>
        <end position="126"/>
    </location>
</feature>
<feature type="non-terminal residue" evidence="3">
    <location>
        <position position="265"/>
    </location>
</feature>
<evidence type="ECO:0000256" key="1">
    <source>
        <dbReference type="SAM" id="MobiDB-lite"/>
    </source>
</evidence>
<dbReference type="EMBL" id="VXBF01016134">
    <property type="protein sequence ID" value="NXM92433.1"/>
    <property type="molecule type" value="Genomic_DNA"/>
</dbReference>
<dbReference type="PANTHER" id="PTHR12911">
    <property type="entry name" value="SAD1/UNC-84-LIKE PROTEIN-RELATED"/>
    <property type="match status" value="1"/>
</dbReference>
<dbReference type="InterPro" id="IPR032680">
    <property type="entry name" value="SUN1_N"/>
</dbReference>
<dbReference type="GO" id="GO:0043495">
    <property type="term" value="F:protein-membrane adaptor activity"/>
    <property type="evidence" value="ECO:0007669"/>
    <property type="project" value="TreeGrafter"/>
</dbReference>
<dbReference type="Pfam" id="PF09387">
    <property type="entry name" value="MRP"/>
    <property type="match status" value="1"/>
</dbReference>
<dbReference type="Proteomes" id="UP000565754">
    <property type="component" value="Unassembled WGS sequence"/>
</dbReference>
<keyword evidence="4" id="KW-1185">Reference proteome</keyword>
<gene>
    <name evidence="3" type="primary">Sun1_1</name>
    <name evidence="3" type="ORF">OENOEN_R10532</name>
</gene>
<feature type="region of interest" description="Disordered" evidence="1">
    <location>
        <begin position="62"/>
        <end position="126"/>
    </location>
</feature>
<dbReference type="PANTHER" id="PTHR12911:SF23">
    <property type="entry name" value="SUN DOMAIN-CONTAINING PROTEIN 1"/>
    <property type="match status" value="1"/>
</dbReference>
<feature type="non-terminal residue" evidence="3">
    <location>
        <position position="1"/>
    </location>
</feature>
<dbReference type="InterPro" id="IPR045119">
    <property type="entry name" value="SUN1-5"/>
</dbReference>
<protein>
    <submittedName>
        <fullName evidence="3">SUN1 protein</fullName>
    </submittedName>
</protein>
<sequence>MDFSRLHTYTPPQCLPENTGYTYALSSSYSSSALDFETENKIDPVFDSPRMSRRSLRLAAGGYSKADDGQSDSLHDSSYSGNLSFRDQSKVVKQRRSMNKQSGSGRHVPRKNLSSSSIFSQSSFNSHASDTSMISTILDESLIREQTEVDHFWGLDEEGDPKGSDSALLQGNGGIAAAAELQPTLNGYTCSDCSMLSERKEVLTAYSASPVPSSRIYTRDRSQKRASRTYFYMSKILRLVKNTAASFASLLVQLFQMVLLKLGYE</sequence>
<accession>A0A7L1ESI3</accession>
<evidence type="ECO:0000313" key="3">
    <source>
        <dbReference type="EMBL" id="NXM92433.1"/>
    </source>
</evidence>
<reference evidence="3 4" key="1">
    <citation type="submission" date="2019-09" db="EMBL/GenBank/DDBJ databases">
        <title>Bird 10,000 Genomes (B10K) Project - Family phase.</title>
        <authorList>
            <person name="Zhang G."/>
        </authorList>
    </citation>
    <scope>NUCLEOTIDE SEQUENCE [LARGE SCALE GENOMIC DNA]</scope>
    <source>
        <strain evidence="3">B10K-DU-001-74</strain>
        <tissue evidence="3">Muscle</tissue>
    </source>
</reference>
<evidence type="ECO:0000313" key="4">
    <source>
        <dbReference type="Proteomes" id="UP000565754"/>
    </source>
</evidence>
<name>A0A7L1ESI3_OENON</name>
<comment type="caution">
    <text evidence="3">The sequence shown here is derived from an EMBL/GenBank/DDBJ whole genome shotgun (WGS) entry which is preliminary data.</text>
</comment>
<evidence type="ECO:0000259" key="2">
    <source>
        <dbReference type="Pfam" id="PF09387"/>
    </source>
</evidence>
<feature type="compositionally biased region" description="Polar residues" evidence="1">
    <location>
        <begin position="76"/>
        <end position="86"/>
    </location>
</feature>
<dbReference type="AlphaFoldDB" id="A0A7L1ESI3"/>
<dbReference type="GO" id="GO:0034993">
    <property type="term" value="C:meiotic nuclear membrane microtubule tethering complex"/>
    <property type="evidence" value="ECO:0007669"/>
    <property type="project" value="TreeGrafter"/>
</dbReference>
<proteinExistence type="predicted"/>
<feature type="domain" description="SUN" evidence="2">
    <location>
        <begin position="69"/>
        <end position="226"/>
    </location>
</feature>